<comment type="caution">
    <text evidence="2">The sequence shown here is derived from an EMBL/GenBank/DDBJ whole genome shotgun (WGS) entry which is preliminary data.</text>
</comment>
<dbReference type="OrthoDB" id="9791837at2"/>
<dbReference type="GO" id="GO:0008168">
    <property type="term" value="F:methyltransferase activity"/>
    <property type="evidence" value="ECO:0007669"/>
    <property type="project" value="UniProtKB-KW"/>
</dbReference>
<protein>
    <submittedName>
        <fullName evidence="2">Methyltransferase family protein</fullName>
    </submittedName>
</protein>
<reference evidence="2 3" key="1">
    <citation type="submission" date="2018-07" db="EMBL/GenBank/DDBJ databases">
        <title>Genomic Encyclopedia of Type Strains, Phase IV (KMG-IV): sequencing the most valuable type-strain genomes for metagenomic binning, comparative biology and taxonomic classification.</title>
        <authorList>
            <person name="Goeker M."/>
        </authorList>
    </citation>
    <scope>NUCLEOTIDE SEQUENCE [LARGE SCALE GENOMIC DNA]</scope>
    <source>
        <strain evidence="2 3">DSM 27016</strain>
    </source>
</reference>
<organism evidence="2 3">
    <name type="scientific">Anaerobacterium chartisolvens</name>
    <dbReference type="NCBI Taxonomy" id="1297424"/>
    <lineage>
        <taxon>Bacteria</taxon>
        <taxon>Bacillati</taxon>
        <taxon>Bacillota</taxon>
        <taxon>Clostridia</taxon>
        <taxon>Eubacteriales</taxon>
        <taxon>Oscillospiraceae</taxon>
        <taxon>Anaerobacterium</taxon>
    </lineage>
</organism>
<dbReference type="InterPro" id="IPR013217">
    <property type="entry name" value="Methyltransf_12"/>
</dbReference>
<dbReference type="SUPFAM" id="SSF53335">
    <property type="entry name" value="S-adenosyl-L-methionine-dependent methyltransferases"/>
    <property type="match status" value="1"/>
</dbReference>
<name>A0A369AKI8_9FIRM</name>
<accession>A0A369AKI8</accession>
<evidence type="ECO:0000259" key="1">
    <source>
        <dbReference type="Pfam" id="PF08242"/>
    </source>
</evidence>
<evidence type="ECO:0000313" key="3">
    <source>
        <dbReference type="Proteomes" id="UP000253034"/>
    </source>
</evidence>
<keyword evidence="2" id="KW-0489">Methyltransferase</keyword>
<dbReference type="GO" id="GO:0032259">
    <property type="term" value="P:methylation"/>
    <property type="evidence" value="ECO:0007669"/>
    <property type="project" value="UniProtKB-KW"/>
</dbReference>
<feature type="domain" description="Methyltransferase type 12" evidence="1">
    <location>
        <begin position="45"/>
        <end position="135"/>
    </location>
</feature>
<keyword evidence="2" id="KW-0808">Transferase</keyword>
<dbReference type="Pfam" id="PF08242">
    <property type="entry name" value="Methyltransf_12"/>
    <property type="match status" value="1"/>
</dbReference>
<dbReference type="InterPro" id="IPR029063">
    <property type="entry name" value="SAM-dependent_MTases_sf"/>
</dbReference>
<dbReference type="Gene3D" id="3.40.50.150">
    <property type="entry name" value="Vaccinia Virus protein VP39"/>
    <property type="match status" value="1"/>
</dbReference>
<dbReference type="Proteomes" id="UP000253034">
    <property type="component" value="Unassembled WGS sequence"/>
</dbReference>
<dbReference type="CDD" id="cd02440">
    <property type="entry name" value="AdoMet_MTases"/>
    <property type="match status" value="1"/>
</dbReference>
<sequence>MILQENATGRPLADANWLVSHHRAKLPERIAFAKRIATLNPKSIVDLGCASGLWFEILNQFLPAECEFIGIDGDEELLNMAAHRSNSWERKVSFLQLDLEHEASRIPPSDLTLAFNIFPYIDDLDSFVDALSRRVPRGTLAIRQYDGASIRFGPMPTSRRQDIEIELRISTESSQRFHHYDLDRTFNALRHSSYQQSCFEFELFERSSPFPIDFIPYYNGTLLWTCQFLSEKSAQYLCTWMDNDSLMRNRYFYEVDLVAILS</sequence>
<keyword evidence="3" id="KW-1185">Reference proteome</keyword>
<evidence type="ECO:0000313" key="2">
    <source>
        <dbReference type="EMBL" id="RCX08677.1"/>
    </source>
</evidence>
<dbReference type="AlphaFoldDB" id="A0A369AKI8"/>
<dbReference type="PANTHER" id="PTHR43861">
    <property type="entry name" value="TRANS-ACONITATE 2-METHYLTRANSFERASE-RELATED"/>
    <property type="match status" value="1"/>
</dbReference>
<dbReference type="EMBL" id="QPJT01000041">
    <property type="protein sequence ID" value="RCX08677.1"/>
    <property type="molecule type" value="Genomic_DNA"/>
</dbReference>
<gene>
    <name evidence="2" type="ORF">DFR58_14120</name>
</gene>
<dbReference type="PANTHER" id="PTHR43861:SF1">
    <property type="entry name" value="TRANS-ACONITATE 2-METHYLTRANSFERASE"/>
    <property type="match status" value="1"/>
</dbReference>
<proteinExistence type="predicted"/>
<dbReference type="RefSeq" id="WP_114300153.1">
    <property type="nucleotide sequence ID" value="NZ_QPJT01000041.1"/>
</dbReference>